<evidence type="ECO:0000313" key="1">
    <source>
        <dbReference type="EMBL" id="SFP33438.1"/>
    </source>
</evidence>
<dbReference type="SUPFAM" id="SSF109854">
    <property type="entry name" value="DinB/YfiT-like putative metalloenzymes"/>
    <property type="match status" value="1"/>
</dbReference>
<accession>A0A1I5PH49</accession>
<dbReference type="AlphaFoldDB" id="A0A1I5PH49"/>
<dbReference type="InterPro" id="IPR034660">
    <property type="entry name" value="DinB/YfiT-like"/>
</dbReference>
<dbReference type="Proteomes" id="UP000199586">
    <property type="component" value="Unassembled WGS sequence"/>
</dbReference>
<dbReference type="Gene3D" id="1.20.120.450">
    <property type="entry name" value="dinb family like domain"/>
    <property type="match status" value="1"/>
</dbReference>
<name>A0A1I5PH49_9SPHN</name>
<protein>
    <recommendedName>
        <fullName evidence="3">DUF1993 domain-containing protein</fullName>
    </recommendedName>
</protein>
<reference evidence="1 2" key="1">
    <citation type="submission" date="2016-10" db="EMBL/GenBank/DDBJ databases">
        <authorList>
            <person name="de Groot N.N."/>
        </authorList>
    </citation>
    <scope>NUCLEOTIDE SEQUENCE [LARGE SCALE GENOMIC DNA]</scope>
    <source>
        <strain evidence="1 2">CGMCC 1.9113</strain>
    </source>
</reference>
<dbReference type="OrthoDB" id="338237at2"/>
<sequence>MTLTNLLAPTYQQMLRTLVGLLEKAQRQMPDQADDLPAARLTADMLPLAAQIRFAVFQAQEAIFRLRGEPVPEWLDAIAAEGRNAADVPGSLADAMKRIDEALSFLADLPGDTLDAGAELSIAIDLPGGVAFDLTGEQYVRDWALPQFYFHVVMAYAIIRAGGVEIGKADYVPHMFAYLRPGTMPS</sequence>
<proteinExistence type="predicted"/>
<dbReference type="RefSeq" id="WP_093329789.1">
    <property type="nucleotide sequence ID" value="NZ_FOXP01000001.1"/>
</dbReference>
<dbReference type="InterPro" id="IPR018531">
    <property type="entry name" value="DUF1993"/>
</dbReference>
<evidence type="ECO:0008006" key="3">
    <source>
        <dbReference type="Google" id="ProtNLM"/>
    </source>
</evidence>
<dbReference type="PANTHER" id="PTHR36922">
    <property type="entry name" value="BLL2446 PROTEIN"/>
    <property type="match status" value="1"/>
</dbReference>
<organism evidence="1 2">
    <name type="scientific">Sphingomonas rubra</name>
    <dbReference type="NCBI Taxonomy" id="634430"/>
    <lineage>
        <taxon>Bacteria</taxon>
        <taxon>Pseudomonadati</taxon>
        <taxon>Pseudomonadota</taxon>
        <taxon>Alphaproteobacteria</taxon>
        <taxon>Sphingomonadales</taxon>
        <taxon>Sphingomonadaceae</taxon>
        <taxon>Sphingomonas</taxon>
    </lineage>
</organism>
<dbReference type="STRING" id="634430.SAMN04488241_10111"/>
<gene>
    <name evidence="1" type="ORF">SAMN04488241_10111</name>
</gene>
<keyword evidence="2" id="KW-1185">Reference proteome</keyword>
<dbReference type="Pfam" id="PF09351">
    <property type="entry name" value="DUF1993"/>
    <property type="match status" value="1"/>
</dbReference>
<dbReference type="PANTHER" id="PTHR36922:SF1">
    <property type="entry name" value="DUF1993 DOMAIN-CONTAINING PROTEIN"/>
    <property type="match status" value="1"/>
</dbReference>
<dbReference type="EMBL" id="FOXP01000001">
    <property type="protein sequence ID" value="SFP33438.1"/>
    <property type="molecule type" value="Genomic_DNA"/>
</dbReference>
<evidence type="ECO:0000313" key="2">
    <source>
        <dbReference type="Proteomes" id="UP000199586"/>
    </source>
</evidence>